<name>A0A538TQF7_UNCEI</name>
<keyword evidence="6" id="KW-1015">Disulfide bond</keyword>
<dbReference type="GO" id="GO:0034599">
    <property type="term" value="P:cellular response to oxidative stress"/>
    <property type="evidence" value="ECO:0007669"/>
    <property type="project" value="TreeGrafter"/>
</dbReference>
<evidence type="ECO:0000256" key="8">
    <source>
        <dbReference type="ARBA" id="ARBA00032824"/>
    </source>
</evidence>
<dbReference type="InterPro" id="IPR050924">
    <property type="entry name" value="Peroxiredoxin_BCP/PrxQ"/>
</dbReference>
<comment type="function">
    <text evidence="1">Thiol-specific peroxidase that catalyzes the reduction of hydrogen peroxide and organic hydroperoxides to water and alcohols, respectively. Plays a role in cell protection against oxidative stress by detoxifying peroxides and as sensor of hydrogen peroxide-mediated signaling events.</text>
</comment>
<evidence type="ECO:0000256" key="11">
    <source>
        <dbReference type="SAM" id="MobiDB-lite"/>
    </source>
</evidence>
<feature type="region of interest" description="Disordered" evidence="11">
    <location>
        <begin position="1"/>
        <end position="25"/>
    </location>
</feature>
<dbReference type="EMBL" id="VBOY01000063">
    <property type="protein sequence ID" value="TMQ65863.1"/>
    <property type="molecule type" value="Genomic_DNA"/>
</dbReference>
<evidence type="ECO:0000313" key="14">
    <source>
        <dbReference type="Proteomes" id="UP000316609"/>
    </source>
</evidence>
<dbReference type="GO" id="GO:0045454">
    <property type="term" value="P:cell redox homeostasis"/>
    <property type="evidence" value="ECO:0007669"/>
    <property type="project" value="TreeGrafter"/>
</dbReference>
<dbReference type="PROSITE" id="PS51352">
    <property type="entry name" value="THIOREDOXIN_2"/>
    <property type="match status" value="1"/>
</dbReference>
<evidence type="ECO:0000256" key="3">
    <source>
        <dbReference type="ARBA" id="ARBA00022559"/>
    </source>
</evidence>
<evidence type="ECO:0000256" key="7">
    <source>
        <dbReference type="ARBA" id="ARBA00023284"/>
    </source>
</evidence>
<dbReference type="Proteomes" id="UP000316609">
    <property type="component" value="Unassembled WGS sequence"/>
</dbReference>
<comment type="caution">
    <text evidence="13">The sequence shown here is derived from an EMBL/GenBank/DDBJ whole genome shotgun (WGS) entry which is preliminary data.</text>
</comment>
<evidence type="ECO:0000256" key="6">
    <source>
        <dbReference type="ARBA" id="ARBA00023157"/>
    </source>
</evidence>
<keyword evidence="4" id="KW-0049">Antioxidant</keyword>
<evidence type="ECO:0000256" key="9">
    <source>
        <dbReference type="ARBA" id="ARBA00038489"/>
    </source>
</evidence>
<accession>A0A538TQF7</accession>
<feature type="domain" description="Thioredoxin" evidence="12">
    <location>
        <begin position="83"/>
        <end position="237"/>
    </location>
</feature>
<keyword evidence="3" id="KW-0575">Peroxidase</keyword>
<sequence length="237" mass="25686">MTKALCSGGQSAGAPGRAARRPPQSFASNHLREVKCLTILGCRFEAAPVHLLSQRGTTMKALLIGLSALVSSGIALADSDMTLHIGDTAPDFSLPYATRDSVAGDDLKLSSFAGRRNVVLAFYPADWSGGCTKEVCTLRDNFTSLGALNAEVIGLSGDYIYSHHEWAKFHNLPFRLASDHDHAVAKRYASYNPATGHDRRTVFVVDRQGKIAYIDLTYSPRDSVSFGKLQLALKELK</sequence>
<dbReference type="InterPro" id="IPR013766">
    <property type="entry name" value="Thioredoxin_domain"/>
</dbReference>
<evidence type="ECO:0000259" key="12">
    <source>
        <dbReference type="PROSITE" id="PS51352"/>
    </source>
</evidence>
<evidence type="ECO:0000256" key="4">
    <source>
        <dbReference type="ARBA" id="ARBA00022862"/>
    </source>
</evidence>
<dbReference type="EC" id="1.11.1.24" evidence="2"/>
<evidence type="ECO:0000256" key="10">
    <source>
        <dbReference type="ARBA" id="ARBA00049091"/>
    </source>
</evidence>
<comment type="catalytic activity">
    <reaction evidence="10">
        <text>a hydroperoxide + [thioredoxin]-dithiol = an alcohol + [thioredoxin]-disulfide + H2O</text>
        <dbReference type="Rhea" id="RHEA:62620"/>
        <dbReference type="Rhea" id="RHEA-COMP:10698"/>
        <dbReference type="Rhea" id="RHEA-COMP:10700"/>
        <dbReference type="ChEBI" id="CHEBI:15377"/>
        <dbReference type="ChEBI" id="CHEBI:29950"/>
        <dbReference type="ChEBI" id="CHEBI:30879"/>
        <dbReference type="ChEBI" id="CHEBI:35924"/>
        <dbReference type="ChEBI" id="CHEBI:50058"/>
        <dbReference type="EC" id="1.11.1.24"/>
    </reaction>
</comment>
<evidence type="ECO:0000313" key="13">
    <source>
        <dbReference type="EMBL" id="TMQ65863.1"/>
    </source>
</evidence>
<keyword evidence="5" id="KW-0560">Oxidoreductase</keyword>
<dbReference type="SUPFAM" id="SSF52833">
    <property type="entry name" value="Thioredoxin-like"/>
    <property type="match status" value="1"/>
</dbReference>
<dbReference type="AlphaFoldDB" id="A0A538TQF7"/>
<dbReference type="Gene3D" id="3.40.30.10">
    <property type="entry name" value="Glutaredoxin"/>
    <property type="match status" value="1"/>
</dbReference>
<dbReference type="GO" id="GO:0005737">
    <property type="term" value="C:cytoplasm"/>
    <property type="evidence" value="ECO:0007669"/>
    <property type="project" value="TreeGrafter"/>
</dbReference>
<dbReference type="GO" id="GO:0008379">
    <property type="term" value="F:thioredoxin peroxidase activity"/>
    <property type="evidence" value="ECO:0007669"/>
    <property type="project" value="TreeGrafter"/>
</dbReference>
<dbReference type="PANTHER" id="PTHR42801:SF4">
    <property type="entry name" value="AHPC_TSA FAMILY PROTEIN"/>
    <property type="match status" value="1"/>
</dbReference>
<keyword evidence="7" id="KW-0676">Redox-active center</keyword>
<feature type="compositionally biased region" description="Low complexity" evidence="11">
    <location>
        <begin position="7"/>
        <end position="25"/>
    </location>
</feature>
<organism evidence="13 14">
    <name type="scientific">Eiseniibacteriota bacterium</name>
    <dbReference type="NCBI Taxonomy" id="2212470"/>
    <lineage>
        <taxon>Bacteria</taxon>
        <taxon>Candidatus Eiseniibacteriota</taxon>
    </lineage>
</organism>
<proteinExistence type="inferred from homology"/>
<evidence type="ECO:0000256" key="2">
    <source>
        <dbReference type="ARBA" id="ARBA00013017"/>
    </source>
</evidence>
<comment type="similarity">
    <text evidence="9">Belongs to the peroxiredoxin family. BCP/PrxQ subfamily.</text>
</comment>
<dbReference type="PANTHER" id="PTHR42801">
    <property type="entry name" value="THIOREDOXIN-DEPENDENT PEROXIDE REDUCTASE"/>
    <property type="match status" value="1"/>
</dbReference>
<reference evidence="13 14" key="1">
    <citation type="journal article" date="2019" name="Nat. Microbiol.">
        <title>Mediterranean grassland soil C-N compound turnover is dependent on rainfall and depth, and is mediated by genomically divergent microorganisms.</title>
        <authorList>
            <person name="Diamond S."/>
            <person name="Andeer P.F."/>
            <person name="Li Z."/>
            <person name="Crits-Christoph A."/>
            <person name="Burstein D."/>
            <person name="Anantharaman K."/>
            <person name="Lane K.R."/>
            <person name="Thomas B.C."/>
            <person name="Pan C."/>
            <person name="Northen T.R."/>
            <person name="Banfield J.F."/>
        </authorList>
    </citation>
    <scope>NUCLEOTIDE SEQUENCE [LARGE SCALE GENOMIC DNA]</scope>
    <source>
        <strain evidence="13">WS_8</strain>
    </source>
</reference>
<dbReference type="InterPro" id="IPR036249">
    <property type="entry name" value="Thioredoxin-like_sf"/>
</dbReference>
<evidence type="ECO:0000256" key="5">
    <source>
        <dbReference type="ARBA" id="ARBA00023002"/>
    </source>
</evidence>
<evidence type="ECO:0000256" key="1">
    <source>
        <dbReference type="ARBA" id="ARBA00003330"/>
    </source>
</evidence>
<protein>
    <recommendedName>
        <fullName evidence="2">thioredoxin-dependent peroxiredoxin</fullName>
        <ecNumber evidence="2">1.11.1.24</ecNumber>
    </recommendedName>
    <alternativeName>
        <fullName evidence="8">Thioredoxin peroxidase</fullName>
    </alternativeName>
</protein>
<dbReference type="Pfam" id="PF00578">
    <property type="entry name" value="AhpC-TSA"/>
    <property type="match status" value="1"/>
</dbReference>
<dbReference type="InterPro" id="IPR000866">
    <property type="entry name" value="AhpC/TSA"/>
</dbReference>
<gene>
    <name evidence="13" type="ORF">E6K78_07040</name>
</gene>